<dbReference type="CDD" id="cd00093">
    <property type="entry name" value="HTH_XRE"/>
    <property type="match status" value="1"/>
</dbReference>
<dbReference type="InterPro" id="IPR052359">
    <property type="entry name" value="HTH-type_reg/antitoxin"/>
</dbReference>
<dbReference type="EMBL" id="JAJAQI010000109">
    <property type="protein sequence ID" value="MCB4825500.1"/>
    <property type="molecule type" value="Genomic_DNA"/>
</dbReference>
<dbReference type="Gene3D" id="1.10.260.40">
    <property type="entry name" value="lambda repressor-like DNA-binding domains"/>
    <property type="match status" value="1"/>
</dbReference>
<keyword evidence="2 5" id="KW-0238">DNA-binding</keyword>
<dbReference type="AlphaFoldDB" id="A0A9X1ILU4"/>
<evidence type="ECO:0000256" key="3">
    <source>
        <dbReference type="ARBA" id="ARBA00023163"/>
    </source>
</evidence>
<gene>
    <name evidence="5" type="ORF">LHA35_27735</name>
</gene>
<dbReference type="RefSeq" id="WP_226614469.1">
    <property type="nucleotide sequence ID" value="NZ_JAJAQI010000109.1"/>
</dbReference>
<organism evidence="5 6">
    <name type="scientific">Roseicella aerolata</name>
    <dbReference type="NCBI Taxonomy" id="2883479"/>
    <lineage>
        <taxon>Bacteria</taxon>
        <taxon>Pseudomonadati</taxon>
        <taxon>Pseudomonadota</taxon>
        <taxon>Alphaproteobacteria</taxon>
        <taxon>Acetobacterales</taxon>
        <taxon>Roseomonadaceae</taxon>
        <taxon>Roseicella</taxon>
    </lineage>
</organism>
<comment type="caution">
    <text evidence="5">The sequence shown here is derived from an EMBL/GenBank/DDBJ whole genome shotgun (WGS) entry which is preliminary data.</text>
</comment>
<accession>A0A9X1ILU4</accession>
<reference evidence="5" key="1">
    <citation type="submission" date="2021-10" db="EMBL/GenBank/DDBJ databases">
        <title>Roseicella aerolatum sp. nov., isolated from aerosols of e-waste dismantling site.</title>
        <authorList>
            <person name="Qin T."/>
        </authorList>
    </citation>
    <scope>NUCLEOTIDE SEQUENCE</scope>
    <source>
        <strain evidence="5">GB24</strain>
    </source>
</reference>
<evidence type="ECO:0000256" key="2">
    <source>
        <dbReference type="ARBA" id="ARBA00023125"/>
    </source>
</evidence>
<keyword evidence="6" id="KW-1185">Reference proteome</keyword>
<dbReference type="Pfam" id="PF01381">
    <property type="entry name" value="HTH_3"/>
    <property type="match status" value="1"/>
</dbReference>
<dbReference type="PANTHER" id="PTHR36511:SF3">
    <property type="entry name" value="ANTITOXIN HIGA-2"/>
    <property type="match status" value="1"/>
</dbReference>
<evidence type="ECO:0000313" key="5">
    <source>
        <dbReference type="EMBL" id="MCB4825500.1"/>
    </source>
</evidence>
<dbReference type="GO" id="GO:0003677">
    <property type="term" value="F:DNA binding"/>
    <property type="evidence" value="ECO:0007669"/>
    <property type="project" value="UniProtKB-KW"/>
</dbReference>
<protein>
    <submittedName>
        <fullName evidence="5">DNA-binding transcriptional regulator</fullName>
    </submittedName>
</protein>
<feature type="domain" description="HTH cro/C1-type" evidence="4">
    <location>
        <begin position="50"/>
        <end position="93"/>
    </location>
</feature>
<dbReference type="PANTHER" id="PTHR36511">
    <property type="entry name" value="MERR FAMILY BACTERIAL REGULATORY PROTEIN"/>
    <property type="match status" value="1"/>
</dbReference>
<dbReference type="SUPFAM" id="SSF47413">
    <property type="entry name" value="lambda repressor-like DNA-binding domains"/>
    <property type="match status" value="1"/>
</dbReference>
<evidence type="ECO:0000259" key="4">
    <source>
        <dbReference type="PROSITE" id="PS50943"/>
    </source>
</evidence>
<evidence type="ECO:0000313" key="6">
    <source>
        <dbReference type="Proteomes" id="UP001139311"/>
    </source>
</evidence>
<sequence>MPKNKTSRILAEVHEAAQDLHDAGAISTVTMREFDALCLPPVRRYKAADIRRIRAATHTSQSVFAAVLNVTKGTVAAWEQGDREPAGPALKLLDLVDRRGLEALT</sequence>
<dbReference type="InterPro" id="IPR001387">
    <property type="entry name" value="Cro/C1-type_HTH"/>
</dbReference>
<name>A0A9X1ILU4_9PROT</name>
<dbReference type="Proteomes" id="UP001139311">
    <property type="component" value="Unassembled WGS sequence"/>
</dbReference>
<evidence type="ECO:0000256" key="1">
    <source>
        <dbReference type="ARBA" id="ARBA00023015"/>
    </source>
</evidence>
<dbReference type="PROSITE" id="PS50943">
    <property type="entry name" value="HTH_CROC1"/>
    <property type="match status" value="1"/>
</dbReference>
<proteinExistence type="predicted"/>
<keyword evidence="3" id="KW-0804">Transcription</keyword>
<dbReference type="InterPro" id="IPR010982">
    <property type="entry name" value="Lambda_DNA-bd_dom_sf"/>
</dbReference>
<keyword evidence="1" id="KW-0805">Transcription regulation</keyword>